<gene>
    <name evidence="8" type="ORF">FDA38_03985</name>
</gene>
<keyword evidence="4 7" id="KW-1133">Transmembrane helix</keyword>
<evidence type="ECO:0000256" key="5">
    <source>
        <dbReference type="ARBA" id="ARBA00023136"/>
    </source>
</evidence>
<keyword evidence="3 7" id="KW-0812">Transmembrane</keyword>
<proteinExistence type="inferred from homology"/>
<evidence type="ECO:0000313" key="9">
    <source>
        <dbReference type="Proteomes" id="UP000305836"/>
    </source>
</evidence>
<dbReference type="RefSeq" id="WP_137252693.1">
    <property type="nucleotide sequence ID" value="NZ_JBHSPQ010000004.1"/>
</dbReference>
<dbReference type="Pfam" id="PF01594">
    <property type="entry name" value="AI-2E_transport"/>
    <property type="match status" value="1"/>
</dbReference>
<sequence>MPNSPDTPPPPAPSPAGPPAADLSPQPPQAEVAAGSHEPPPEDGTAGSWSLPRGVVVLLGTAGAIITAGGLHGFSSIAGPVFLALILTIAVSPLRRFLIRRGVRSWIAALVALVVVISLLLGLAAALALSLARLATLLPTYQDTFGQLINDVRVWLAHRGIGNQEIQRVLQALDLGKALGILQTWLTKLLGVFSDLGFIIILLFFMGMDANGFTARLTEAAKHRPGIARALTSFARGTTRYLVVSTIFGLIVAVVDVGVLYLLSIPLPWLWGLLAFITNYIPNIGFIIGVVPPALLGLLDSGWTTLLWVIIAYCVINFVFQSIIQPKIVGDAVGMSTTLTFLSLVFWGWVLGPLGAILAIPLSLLAKALLLDADPSTRWVNGLISSNDGPKGLDGS</sequence>
<evidence type="ECO:0000256" key="4">
    <source>
        <dbReference type="ARBA" id="ARBA00022989"/>
    </source>
</evidence>
<feature type="region of interest" description="Disordered" evidence="6">
    <location>
        <begin position="1"/>
        <end position="46"/>
    </location>
</feature>
<feature type="transmembrane region" description="Helical" evidence="7">
    <location>
        <begin position="106"/>
        <end position="132"/>
    </location>
</feature>
<feature type="transmembrane region" description="Helical" evidence="7">
    <location>
        <begin position="185"/>
        <end position="206"/>
    </location>
</feature>
<evidence type="ECO:0000256" key="7">
    <source>
        <dbReference type="SAM" id="Phobius"/>
    </source>
</evidence>
<dbReference type="OrthoDB" id="9799225at2"/>
<dbReference type="EMBL" id="SZPZ01000001">
    <property type="protein sequence ID" value="TKK81991.1"/>
    <property type="molecule type" value="Genomic_DNA"/>
</dbReference>
<comment type="subcellular location">
    <subcellularLocation>
        <location evidence="1">Membrane</location>
        <topology evidence="1">Multi-pass membrane protein</topology>
    </subcellularLocation>
</comment>
<feature type="compositionally biased region" description="Pro residues" evidence="6">
    <location>
        <begin position="1"/>
        <end position="18"/>
    </location>
</feature>
<feature type="transmembrane region" description="Helical" evidence="7">
    <location>
        <begin position="77"/>
        <end position="94"/>
    </location>
</feature>
<protein>
    <submittedName>
        <fullName evidence="8">AI-2E family transporter</fullName>
    </submittedName>
</protein>
<reference evidence="8 9" key="1">
    <citation type="submission" date="2019-04" db="EMBL/GenBank/DDBJ databases">
        <title>Kribbella sp. NEAU-THZ 27 nov., a novel actinomycete isolated from soil.</title>
        <authorList>
            <person name="Duan L."/>
        </authorList>
    </citation>
    <scope>NUCLEOTIDE SEQUENCE [LARGE SCALE GENOMIC DNA]</scope>
    <source>
        <strain evidence="9">NEAU-THZ27</strain>
    </source>
</reference>
<feature type="transmembrane region" description="Helical" evidence="7">
    <location>
        <begin position="241"/>
        <end position="263"/>
    </location>
</feature>
<feature type="transmembrane region" description="Helical" evidence="7">
    <location>
        <begin position="303"/>
        <end position="324"/>
    </location>
</feature>
<dbReference type="InterPro" id="IPR002549">
    <property type="entry name" value="AI-2E-like"/>
</dbReference>
<evidence type="ECO:0000313" key="8">
    <source>
        <dbReference type="EMBL" id="TKK81991.1"/>
    </source>
</evidence>
<keyword evidence="5 7" id="KW-0472">Membrane</keyword>
<name>A0A4U3M0D3_9ACTN</name>
<evidence type="ECO:0000256" key="6">
    <source>
        <dbReference type="SAM" id="MobiDB-lite"/>
    </source>
</evidence>
<comment type="caution">
    <text evidence="8">The sequence shown here is derived from an EMBL/GenBank/DDBJ whole genome shotgun (WGS) entry which is preliminary data.</text>
</comment>
<dbReference type="PANTHER" id="PTHR21716:SF64">
    <property type="entry name" value="AI-2 TRANSPORT PROTEIN TQSA"/>
    <property type="match status" value="1"/>
</dbReference>
<dbReference type="PANTHER" id="PTHR21716">
    <property type="entry name" value="TRANSMEMBRANE PROTEIN"/>
    <property type="match status" value="1"/>
</dbReference>
<comment type="similarity">
    <text evidence="2">Belongs to the autoinducer-2 exporter (AI-2E) (TC 2.A.86) family.</text>
</comment>
<dbReference type="AlphaFoldDB" id="A0A4U3M0D3"/>
<evidence type="ECO:0000256" key="1">
    <source>
        <dbReference type="ARBA" id="ARBA00004141"/>
    </source>
</evidence>
<evidence type="ECO:0000256" key="2">
    <source>
        <dbReference type="ARBA" id="ARBA00009773"/>
    </source>
</evidence>
<keyword evidence="9" id="KW-1185">Reference proteome</keyword>
<evidence type="ECO:0000256" key="3">
    <source>
        <dbReference type="ARBA" id="ARBA00022692"/>
    </source>
</evidence>
<organism evidence="8 9">
    <name type="scientific">Kribbella jiaozuonensis</name>
    <dbReference type="NCBI Taxonomy" id="2575441"/>
    <lineage>
        <taxon>Bacteria</taxon>
        <taxon>Bacillati</taxon>
        <taxon>Actinomycetota</taxon>
        <taxon>Actinomycetes</taxon>
        <taxon>Propionibacteriales</taxon>
        <taxon>Kribbellaceae</taxon>
        <taxon>Kribbella</taxon>
    </lineage>
</organism>
<dbReference type="GO" id="GO:0055085">
    <property type="term" value="P:transmembrane transport"/>
    <property type="evidence" value="ECO:0007669"/>
    <property type="project" value="TreeGrafter"/>
</dbReference>
<feature type="transmembrane region" description="Helical" evidence="7">
    <location>
        <begin position="344"/>
        <end position="366"/>
    </location>
</feature>
<dbReference type="Proteomes" id="UP000305836">
    <property type="component" value="Unassembled WGS sequence"/>
</dbReference>
<accession>A0A4U3M0D3</accession>
<dbReference type="GO" id="GO:0016020">
    <property type="term" value="C:membrane"/>
    <property type="evidence" value="ECO:0007669"/>
    <property type="project" value="UniProtKB-SubCell"/>
</dbReference>
<feature type="transmembrane region" description="Helical" evidence="7">
    <location>
        <begin position="269"/>
        <end position="291"/>
    </location>
</feature>